<accession>A0A6G8AR07</accession>
<evidence type="ECO:0000256" key="1">
    <source>
        <dbReference type="SAM" id="Coils"/>
    </source>
</evidence>
<evidence type="ECO:0000313" key="8">
    <source>
        <dbReference type="EMBL" id="QIL48516.1"/>
    </source>
</evidence>
<dbReference type="KEGG" id="vhy:G7082_14825"/>
<organism evidence="6 12">
    <name type="scientific">Vagococcus hydrophili</name>
    <dbReference type="NCBI Taxonomy" id="2714947"/>
    <lineage>
        <taxon>Bacteria</taxon>
        <taxon>Bacillati</taxon>
        <taxon>Bacillota</taxon>
        <taxon>Bacilli</taxon>
        <taxon>Lactobacillales</taxon>
        <taxon>Enterococcaceae</taxon>
        <taxon>Vagococcus</taxon>
    </lineage>
</organism>
<feature type="coiled-coil region" evidence="1">
    <location>
        <begin position="5"/>
        <end position="32"/>
    </location>
</feature>
<feature type="domain" description="Transposase IS66 zinc-finger binding" evidence="3">
    <location>
        <begin position="103"/>
        <end position="147"/>
    </location>
</feature>
<keyword evidence="12" id="KW-1185">Reference proteome</keyword>
<dbReference type="PANTHER" id="PTHR33678:SF1">
    <property type="entry name" value="BLL1576 PROTEIN"/>
    <property type="match status" value="1"/>
</dbReference>
<dbReference type="NCBIfam" id="NF033517">
    <property type="entry name" value="transpos_IS66"/>
    <property type="match status" value="1"/>
</dbReference>
<feature type="domain" description="Transposase IS66 central" evidence="2">
    <location>
        <begin position="167"/>
        <end position="443"/>
    </location>
</feature>
<dbReference type="Pfam" id="PF03050">
    <property type="entry name" value="DDE_Tnp_IS66"/>
    <property type="match status" value="1"/>
</dbReference>
<dbReference type="RefSeq" id="WP_166033530.1">
    <property type="nucleotide sequence ID" value="NZ_CP049887.1"/>
</dbReference>
<name>A0A6G8AR07_9ENTE</name>
<dbReference type="KEGG" id="vhy:G7082_04905"/>
<evidence type="ECO:0000259" key="5">
    <source>
        <dbReference type="Pfam" id="PF13817"/>
    </source>
</evidence>
<dbReference type="Proteomes" id="UP000501747">
    <property type="component" value="Chromosome"/>
</dbReference>
<dbReference type="KEGG" id="vhy:G7082_09515"/>
<evidence type="ECO:0000313" key="9">
    <source>
        <dbReference type="EMBL" id="QIL48725.1"/>
    </source>
</evidence>
<reference evidence="6 12" key="1">
    <citation type="submission" date="2020-03" db="EMBL/GenBank/DDBJ databases">
        <title>Vagococcus sp. nov., isolated from beetles.</title>
        <authorList>
            <person name="Hyun D.-W."/>
            <person name="Bae J.-W."/>
        </authorList>
    </citation>
    <scope>NUCLEOTIDE SEQUENCE [LARGE SCALE GENOMIC DNA]</scope>
    <source>
        <strain evidence="6 12">HDW17B</strain>
    </source>
</reference>
<feature type="domain" description="Transposase TnpC homeodomain" evidence="4">
    <location>
        <begin position="22"/>
        <end position="95"/>
    </location>
</feature>
<feature type="domain" description="Transposase IS66 C-terminal" evidence="5">
    <location>
        <begin position="450"/>
        <end position="491"/>
    </location>
</feature>
<keyword evidence="1" id="KW-0175">Coiled coil</keyword>
<protein>
    <submittedName>
        <fullName evidence="6">IS66 family transposase</fullName>
    </submittedName>
</protein>
<dbReference type="KEGG" id="vhy:G7082_08390"/>
<sequence length="500" mass="58065">MTEFEERLLKQNEALTNELKLLREQNQFLLNKLYGRSSEKSIDPNGQLDLFEEDSSFNLAETTEEKTVFEEINYQRKKKKGYKAALTKDLPIKEVHCQLEGEDCTCDWCCSDLKDIGKSKIREEVIFVPAKMYKNVYYQHAYECPNCKKDGADAIKKAVVPKQPITHSLASASILAHLFHQKIEMSLPFYRQEKEWESYGLRVPRRTQANWFITSCEKWLTPIWEELKKKLVKEELIHADETYYNVLSSEKEKSYFWLFRTIEQAEYPIILYHHDLSRKSSVAQQFLAEFSGYLHCDGYSAYKSIENTTLVNCWAHVRRKFFEAKDSSSKDTPASQGVTYCDQLFHIEKEMKGLSHQERYDLRLAKSQPILDEFWQWIASFRALPGSKLGKAVNYALNMKAGLMNFLEDGRCALSNNLAERSIRPTTIGRKNWHFSASERGATANGIAYSIIETAKANNLVPVKYLEYLFKHLPNLEDSSNSKALEVYLPWSEQIQATCR</sequence>
<dbReference type="InterPro" id="IPR024474">
    <property type="entry name" value="Znf_dom_IS66"/>
</dbReference>
<dbReference type="InterPro" id="IPR039552">
    <property type="entry name" value="IS66_C"/>
</dbReference>
<evidence type="ECO:0000313" key="12">
    <source>
        <dbReference type="Proteomes" id="UP000501747"/>
    </source>
</evidence>
<evidence type="ECO:0000313" key="11">
    <source>
        <dbReference type="EMBL" id="QIL49684.1"/>
    </source>
</evidence>
<evidence type="ECO:0000259" key="2">
    <source>
        <dbReference type="Pfam" id="PF03050"/>
    </source>
</evidence>
<dbReference type="Pfam" id="PF13007">
    <property type="entry name" value="LZ_Tnp_IS66"/>
    <property type="match status" value="1"/>
</dbReference>
<dbReference type="EMBL" id="CP049887">
    <property type="protein sequence ID" value="QIL47420.1"/>
    <property type="molecule type" value="Genomic_DNA"/>
</dbReference>
<dbReference type="EMBL" id="CP049887">
    <property type="protein sequence ID" value="QIL47917.1"/>
    <property type="molecule type" value="Genomic_DNA"/>
</dbReference>
<dbReference type="Pfam" id="PF13817">
    <property type="entry name" value="DDE_Tnp_IS66_C"/>
    <property type="match status" value="1"/>
</dbReference>
<dbReference type="InterPro" id="IPR004291">
    <property type="entry name" value="Transposase_IS66_central"/>
</dbReference>
<dbReference type="EMBL" id="CP049887">
    <property type="protein sequence ID" value="QIL48947.1"/>
    <property type="molecule type" value="Genomic_DNA"/>
</dbReference>
<dbReference type="EMBL" id="CP049887">
    <property type="protein sequence ID" value="QIL49684.1"/>
    <property type="molecule type" value="Genomic_DNA"/>
</dbReference>
<dbReference type="Pfam" id="PF13005">
    <property type="entry name" value="zf-IS66"/>
    <property type="match status" value="1"/>
</dbReference>
<gene>
    <name evidence="6" type="ORF">G7082_02160</name>
    <name evidence="7" type="ORF">G7082_04905</name>
    <name evidence="8" type="ORF">G7082_08390</name>
    <name evidence="9" type="ORF">G7082_09515</name>
    <name evidence="10" type="ORF">G7082_10740</name>
    <name evidence="11" type="ORF">G7082_14825</name>
</gene>
<dbReference type="KEGG" id="vhy:G7082_10740"/>
<evidence type="ECO:0000313" key="6">
    <source>
        <dbReference type="EMBL" id="QIL47420.1"/>
    </source>
</evidence>
<evidence type="ECO:0000259" key="4">
    <source>
        <dbReference type="Pfam" id="PF13007"/>
    </source>
</evidence>
<proteinExistence type="predicted"/>
<dbReference type="InterPro" id="IPR052344">
    <property type="entry name" value="Transposase-related"/>
</dbReference>
<dbReference type="InterPro" id="IPR024463">
    <property type="entry name" value="Transposase_TnpC_homeodom"/>
</dbReference>
<dbReference type="AlphaFoldDB" id="A0A6G8AR07"/>
<dbReference type="PANTHER" id="PTHR33678">
    <property type="entry name" value="BLL1576 PROTEIN"/>
    <property type="match status" value="1"/>
</dbReference>
<evidence type="ECO:0000313" key="10">
    <source>
        <dbReference type="EMBL" id="QIL48947.1"/>
    </source>
</evidence>
<dbReference type="EMBL" id="CP049887">
    <property type="protein sequence ID" value="QIL48725.1"/>
    <property type="molecule type" value="Genomic_DNA"/>
</dbReference>
<dbReference type="EMBL" id="CP049887">
    <property type="protein sequence ID" value="QIL48516.1"/>
    <property type="molecule type" value="Genomic_DNA"/>
</dbReference>
<dbReference type="KEGG" id="vhy:G7082_02160"/>
<evidence type="ECO:0000259" key="3">
    <source>
        <dbReference type="Pfam" id="PF13005"/>
    </source>
</evidence>
<evidence type="ECO:0000313" key="7">
    <source>
        <dbReference type="EMBL" id="QIL47917.1"/>
    </source>
</evidence>